<dbReference type="EC" id="2.3.1.-" evidence="2"/>
<dbReference type="GO" id="GO:0016747">
    <property type="term" value="F:acyltransferase activity, transferring groups other than amino-acyl groups"/>
    <property type="evidence" value="ECO:0007669"/>
    <property type="project" value="InterPro"/>
</dbReference>
<organism evidence="2">
    <name type="scientific">Streptomyces sp. NBC_00093</name>
    <dbReference type="NCBI Taxonomy" id="2975649"/>
    <lineage>
        <taxon>Bacteria</taxon>
        <taxon>Bacillati</taxon>
        <taxon>Actinomycetota</taxon>
        <taxon>Actinomycetes</taxon>
        <taxon>Kitasatosporales</taxon>
        <taxon>Streptomycetaceae</taxon>
        <taxon>Streptomyces</taxon>
    </lineage>
</organism>
<dbReference type="SUPFAM" id="SSF55729">
    <property type="entry name" value="Acyl-CoA N-acyltransferases (Nat)"/>
    <property type="match status" value="1"/>
</dbReference>
<dbReference type="PROSITE" id="PS51186">
    <property type="entry name" value="GNAT"/>
    <property type="match status" value="1"/>
</dbReference>
<dbReference type="Pfam" id="PF00583">
    <property type="entry name" value="Acetyltransf_1"/>
    <property type="match status" value="1"/>
</dbReference>
<evidence type="ECO:0000259" key="1">
    <source>
        <dbReference type="PROSITE" id="PS51186"/>
    </source>
</evidence>
<gene>
    <name evidence="2" type="ORF">OHA22_19110</name>
</gene>
<reference evidence="2" key="1">
    <citation type="submission" date="2022-10" db="EMBL/GenBank/DDBJ databases">
        <title>The complete genomes of actinobacterial strains from the NBC collection.</title>
        <authorList>
            <person name="Joergensen T.S."/>
            <person name="Alvarez Arevalo M."/>
            <person name="Sterndorff E.B."/>
            <person name="Faurdal D."/>
            <person name="Vuksanovic O."/>
            <person name="Mourched A.-S."/>
            <person name="Charusanti P."/>
            <person name="Shaw S."/>
            <person name="Blin K."/>
            <person name="Weber T."/>
        </authorList>
    </citation>
    <scope>NUCLEOTIDE SEQUENCE</scope>
    <source>
        <strain evidence="2">NBC_00093</strain>
    </source>
</reference>
<dbReference type="InterPro" id="IPR000182">
    <property type="entry name" value="GNAT_dom"/>
</dbReference>
<protein>
    <submittedName>
        <fullName evidence="2">GNAT family N-acetyltransferase</fullName>
        <ecNumber evidence="2">2.3.1.-</ecNumber>
    </submittedName>
</protein>
<feature type="domain" description="N-acetyltransferase" evidence="1">
    <location>
        <begin position="1"/>
        <end position="128"/>
    </location>
</feature>
<dbReference type="EMBL" id="CP108222">
    <property type="protein sequence ID" value="WTT17500.1"/>
    <property type="molecule type" value="Genomic_DNA"/>
</dbReference>
<evidence type="ECO:0000313" key="2">
    <source>
        <dbReference type="EMBL" id="WTT17500.1"/>
    </source>
</evidence>
<proteinExistence type="predicted"/>
<sequence>MRWLDRADEHEACALFGLSFPHSHAQPGRVGVRRWAGVRDADGGLVAVAADAWSGGECGLLGGVVVHPGARGRGLGAAVSRFVVEALVRDYGRAALVVDADNAPAIAAYERIGMRGALFGAAAVSRPT</sequence>
<dbReference type="Gene3D" id="3.40.630.30">
    <property type="match status" value="1"/>
</dbReference>
<dbReference type="AlphaFoldDB" id="A0AAU2A0W2"/>
<dbReference type="InterPro" id="IPR016181">
    <property type="entry name" value="Acyl_CoA_acyltransferase"/>
</dbReference>
<name>A0AAU2A0W2_9ACTN</name>
<keyword evidence="2" id="KW-0012">Acyltransferase</keyword>
<keyword evidence="2" id="KW-0808">Transferase</keyword>
<accession>A0AAU2A0W2</accession>